<gene>
    <name evidence="2" type="ORF">NDU88_007300</name>
</gene>
<protein>
    <submittedName>
        <fullName evidence="2">Uncharacterized protein</fullName>
    </submittedName>
</protein>
<name>A0AAV7QLE2_PLEWA</name>
<evidence type="ECO:0000313" key="2">
    <source>
        <dbReference type="EMBL" id="KAJ1140963.1"/>
    </source>
</evidence>
<feature type="non-terminal residue" evidence="2">
    <location>
        <position position="1"/>
    </location>
</feature>
<feature type="non-terminal residue" evidence="2">
    <location>
        <position position="88"/>
    </location>
</feature>
<evidence type="ECO:0000256" key="1">
    <source>
        <dbReference type="SAM" id="MobiDB-lite"/>
    </source>
</evidence>
<accession>A0AAV7QLE2</accession>
<reference evidence="2" key="1">
    <citation type="journal article" date="2022" name="bioRxiv">
        <title>Sequencing and chromosome-scale assembly of the giantPleurodeles waltlgenome.</title>
        <authorList>
            <person name="Brown T."/>
            <person name="Elewa A."/>
            <person name="Iarovenko S."/>
            <person name="Subramanian E."/>
            <person name="Araus A.J."/>
            <person name="Petzold A."/>
            <person name="Susuki M."/>
            <person name="Suzuki K.-i.T."/>
            <person name="Hayashi T."/>
            <person name="Toyoda A."/>
            <person name="Oliveira C."/>
            <person name="Osipova E."/>
            <person name="Leigh N.D."/>
            <person name="Simon A."/>
            <person name="Yun M.H."/>
        </authorList>
    </citation>
    <scope>NUCLEOTIDE SEQUENCE</scope>
    <source>
        <strain evidence="2">20211129_DDA</strain>
        <tissue evidence="2">Liver</tissue>
    </source>
</reference>
<dbReference type="Proteomes" id="UP001066276">
    <property type="component" value="Chromosome 6"/>
</dbReference>
<evidence type="ECO:0000313" key="3">
    <source>
        <dbReference type="Proteomes" id="UP001066276"/>
    </source>
</evidence>
<organism evidence="2 3">
    <name type="scientific">Pleurodeles waltl</name>
    <name type="common">Iberian ribbed newt</name>
    <dbReference type="NCBI Taxonomy" id="8319"/>
    <lineage>
        <taxon>Eukaryota</taxon>
        <taxon>Metazoa</taxon>
        <taxon>Chordata</taxon>
        <taxon>Craniata</taxon>
        <taxon>Vertebrata</taxon>
        <taxon>Euteleostomi</taxon>
        <taxon>Amphibia</taxon>
        <taxon>Batrachia</taxon>
        <taxon>Caudata</taxon>
        <taxon>Salamandroidea</taxon>
        <taxon>Salamandridae</taxon>
        <taxon>Pleurodelinae</taxon>
        <taxon>Pleurodeles</taxon>
    </lineage>
</organism>
<dbReference type="EMBL" id="JANPWB010000010">
    <property type="protein sequence ID" value="KAJ1140963.1"/>
    <property type="molecule type" value="Genomic_DNA"/>
</dbReference>
<dbReference type="AlphaFoldDB" id="A0AAV7QLE2"/>
<sequence>YTSEEKAGATVTENPRILKQEKNLTEEPQTMLTRHAVTRKQKESVRQQELQTRSQKAKQFPYSWERLKCCHAPPLQHPLSKLQQAQHV</sequence>
<keyword evidence="3" id="KW-1185">Reference proteome</keyword>
<feature type="region of interest" description="Disordered" evidence="1">
    <location>
        <begin position="36"/>
        <end position="57"/>
    </location>
</feature>
<comment type="caution">
    <text evidence="2">The sequence shown here is derived from an EMBL/GenBank/DDBJ whole genome shotgun (WGS) entry which is preliminary data.</text>
</comment>
<proteinExistence type="predicted"/>